<proteinExistence type="predicted"/>
<evidence type="ECO:0000313" key="2">
    <source>
        <dbReference type="EMBL" id="RMX40086.1"/>
    </source>
</evidence>
<dbReference type="Proteomes" id="UP000275408">
    <property type="component" value="Unassembled WGS sequence"/>
</dbReference>
<dbReference type="PANTHER" id="PTHR21586">
    <property type="entry name" value="TIPA"/>
    <property type="match status" value="1"/>
</dbReference>
<keyword evidence="3" id="KW-1185">Reference proteome</keyword>
<dbReference type="AlphaFoldDB" id="A0A3M6TF95"/>
<dbReference type="SUPFAM" id="SSF81606">
    <property type="entry name" value="PP2C-like"/>
    <property type="match status" value="1"/>
</dbReference>
<dbReference type="InterPro" id="IPR036457">
    <property type="entry name" value="PPM-type-like_dom_sf"/>
</dbReference>
<dbReference type="EMBL" id="RCHS01003687">
    <property type="protein sequence ID" value="RMX40086.1"/>
    <property type="molecule type" value="Genomic_DNA"/>
</dbReference>
<comment type="caution">
    <text evidence="2">The sequence shown here is derived from an EMBL/GenBank/DDBJ whole genome shotgun (WGS) entry which is preliminary data.</text>
</comment>
<dbReference type="SMART" id="SM00332">
    <property type="entry name" value="PP2Cc"/>
    <property type="match status" value="1"/>
</dbReference>
<dbReference type="PANTHER" id="PTHR21586:SF0">
    <property type="entry name" value="PP2C-LIKE DOMAIN-CONTAINING PROTEIN CG9801"/>
    <property type="match status" value="1"/>
</dbReference>
<reference evidence="2 3" key="1">
    <citation type="journal article" date="2018" name="Sci. Rep.">
        <title>Comparative analysis of the Pocillopora damicornis genome highlights role of immune system in coral evolution.</title>
        <authorList>
            <person name="Cunning R."/>
            <person name="Bay R.A."/>
            <person name="Gillette P."/>
            <person name="Baker A.C."/>
            <person name="Traylor-Knowles N."/>
        </authorList>
    </citation>
    <scope>NUCLEOTIDE SEQUENCE [LARGE SCALE GENOMIC DNA]</scope>
    <source>
        <strain evidence="2">RSMAS</strain>
        <tissue evidence="2">Whole animal</tissue>
    </source>
</reference>
<protein>
    <recommendedName>
        <fullName evidence="1">PPM-type phosphatase domain-containing protein</fullName>
    </recommendedName>
</protein>
<organism evidence="2 3">
    <name type="scientific">Pocillopora damicornis</name>
    <name type="common">Cauliflower coral</name>
    <name type="synonym">Millepora damicornis</name>
    <dbReference type="NCBI Taxonomy" id="46731"/>
    <lineage>
        <taxon>Eukaryota</taxon>
        <taxon>Metazoa</taxon>
        <taxon>Cnidaria</taxon>
        <taxon>Anthozoa</taxon>
        <taxon>Hexacorallia</taxon>
        <taxon>Scleractinia</taxon>
        <taxon>Astrocoeniina</taxon>
        <taxon>Pocilloporidae</taxon>
        <taxon>Pocillopora</taxon>
    </lineage>
</organism>
<dbReference type="Pfam" id="PF13672">
    <property type="entry name" value="PP2C_2"/>
    <property type="match status" value="1"/>
</dbReference>
<accession>A0A3M6TF95</accession>
<dbReference type="OMA" id="REYNTHR"/>
<dbReference type="OrthoDB" id="2556847at2759"/>
<evidence type="ECO:0000259" key="1">
    <source>
        <dbReference type="PROSITE" id="PS51746"/>
    </source>
</evidence>
<feature type="domain" description="PPM-type phosphatase" evidence="1">
    <location>
        <begin position="137"/>
        <end position="406"/>
    </location>
</feature>
<gene>
    <name evidence="2" type="ORF">pdam_00002306</name>
</gene>
<dbReference type="PROSITE" id="PS51746">
    <property type="entry name" value="PPM_2"/>
    <property type="match status" value="1"/>
</dbReference>
<dbReference type="InterPro" id="IPR053287">
    <property type="entry name" value="PP2C-like_domain"/>
</dbReference>
<evidence type="ECO:0000313" key="3">
    <source>
        <dbReference type="Proteomes" id="UP000275408"/>
    </source>
</evidence>
<dbReference type="STRING" id="46731.A0A3M6TF95"/>
<dbReference type="Gene3D" id="3.60.40.10">
    <property type="entry name" value="PPM-type phosphatase domain"/>
    <property type="match status" value="1"/>
</dbReference>
<dbReference type="InterPro" id="IPR001932">
    <property type="entry name" value="PPM-type_phosphatase-like_dom"/>
</dbReference>
<name>A0A3M6TF95_POCDA</name>
<sequence length="546" mass="61089">MVDIDAFVLGSKTIRDMLSNGNLDSGIVSDYNSDEDETVSLDGNLDFSKILHEKMREIMVRESEVEWSSNYCDLPCHRIVQPSKKFYAAATGPDDGAKNIILELSSKPECKKTKKAKDCDPFGEWIKGHSRAYGIGTSLYDCNPITKLFSGDPVADVFAVIAGENSCILALADGVNWGENSRLAARCAVAGCLHHLSQHLYTATTTREIMCMLFEAFENAQKCIINKNATMTTLCVAVVCQLKEMDRWGLCVVNVGDSLAFVHRKSKGVQEVTIGSHYDTQERDMRDPGGSLGPVDGYNPDLRNLTFSFTFLDAGDIVFLTSDGVSDNFDPVIAQCNHCTSSELVRTHSLDSMLHEINRSARDQEVISSLTSSSRSDQDIPQRTHDAPITRHQKMLADMTEVIQKESLEDHISARHVCAKLLSHVIVCTDKKRKYLEQISKDDQRLTTTDKRYRRARDKEISRHMQDLPGKLDHAAVVAFEVGHFSAEPDQPESEQQIDGKPKMSIINFFRGWKKNGRRVSEEDYNNSIEMVATDSFKELYSLFGS</sequence>